<comment type="caution">
    <text evidence="2">The sequence shown here is derived from an EMBL/GenBank/DDBJ whole genome shotgun (WGS) entry which is preliminary data.</text>
</comment>
<keyword evidence="1" id="KW-0472">Membrane</keyword>
<dbReference type="EMBL" id="SMAK01000009">
    <property type="protein sequence ID" value="TCT08397.1"/>
    <property type="molecule type" value="Genomic_DNA"/>
</dbReference>
<protein>
    <submittedName>
        <fullName evidence="2">Uncharacterized protein</fullName>
    </submittedName>
</protein>
<proteinExistence type="predicted"/>
<reference evidence="2 3" key="1">
    <citation type="submission" date="2019-03" db="EMBL/GenBank/DDBJ databases">
        <title>Genomic Encyclopedia of Type Strains, Phase IV (KMG-IV): sequencing the most valuable type-strain genomes for metagenomic binning, comparative biology and taxonomic classification.</title>
        <authorList>
            <person name="Goeker M."/>
        </authorList>
    </citation>
    <scope>NUCLEOTIDE SEQUENCE [LARGE SCALE GENOMIC DNA]</scope>
    <source>
        <strain evidence="2 3">DSM 19345</strain>
    </source>
</reference>
<keyword evidence="1" id="KW-0812">Transmembrane</keyword>
<gene>
    <name evidence="2" type="ORF">EDC22_10973</name>
</gene>
<organism evidence="2 3">
    <name type="scientific">Tepidamorphus gemmatus</name>
    <dbReference type="NCBI Taxonomy" id="747076"/>
    <lineage>
        <taxon>Bacteria</taxon>
        <taxon>Pseudomonadati</taxon>
        <taxon>Pseudomonadota</taxon>
        <taxon>Alphaproteobacteria</taxon>
        <taxon>Hyphomicrobiales</taxon>
        <taxon>Tepidamorphaceae</taxon>
        <taxon>Tepidamorphus</taxon>
    </lineage>
</organism>
<evidence type="ECO:0000256" key="1">
    <source>
        <dbReference type="SAM" id="Phobius"/>
    </source>
</evidence>
<evidence type="ECO:0000313" key="2">
    <source>
        <dbReference type="EMBL" id="TCT08397.1"/>
    </source>
</evidence>
<name>A0A4R3M9J5_9HYPH</name>
<dbReference type="Proteomes" id="UP000295678">
    <property type="component" value="Unassembled WGS sequence"/>
</dbReference>
<dbReference type="AlphaFoldDB" id="A0A4R3M9J5"/>
<dbReference type="InterPro" id="IPR023380">
    <property type="entry name" value="DsbB-like_sf"/>
</dbReference>
<keyword evidence="3" id="KW-1185">Reference proteome</keyword>
<accession>A0A4R3M9J5</accession>
<evidence type="ECO:0000313" key="3">
    <source>
        <dbReference type="Proteomes" id="UP000295678"/>
    </source>
</evidence>
<dbReference type="SUPFAM" id="SSF158442">
    <property type="entry name" value="DsbB-like"/>
    <property type="match status" value="1"/>
</dbReference>
<feature type="transmembrane region" description="Helical" evidence="1">
    <location>
        <begin position="31"/>
        <end position="52"/>
    </location>
</feature>
<keyword evidence="1" id="KW-1133">Transmembrane helix</keyword>
<dbReference type="RefSeq" id="WP_342635148.1">
    <property type="nucleotide sequence ID" value="NZ_SMAK01000009.1"/>
</dbReference>
<sequence length="116" mass="12372">MSGGTAALRQIALHVVPGTGTYGDTFLGLHFYSWAFIVFGLIIAGSALMLLFERQFEVAPGPRPRLTGLALVSFWLFALRALGNGLSTLAECELGLCPDNPTEYQLFAPTPAPASD</sequence>